<sequence length="284" mass="30129">MSSIRNLLCAALATAVLFSAPSAEARFGKRSSSSDSSEKKSHDDNDDAPRRSRHRKSSGWAFLADVVLTLLVETRPVVYASTPPPPPQPPPQQQVQVEAPPVVTRSRPARPEPTTSVRLGVDGAAMNTVGGLSAFLGVEGVRAGFDARAIGLLMPTDDGTQGTDNITLMNLHLTYALVATERARLRIEGGISTAHAPDMTALGPSIALSLDAGLVGNLDLELRAQATPYPYRQLDAQAGLALHLNALVLRGGWRGLYLNDMGWVDDVVHEDAFGGPFVGLGFAF</sequence>
<feature type="compositionally biased region" description="Basic and acidic residues" evidence="1">
    <location>
        <begin position="36"/>
        <end position="50"/>
    </location>
</feature>
<evidence type="ECO:0000313" key="4">
    <source>
        <dbReference type="Proteomes" id="UP000028725"/>
    </source>
</evidence>
<dbReference type="Proteomes" id="UP000028725">
    <property type="component" value="Unassembled WGS sequence"/>
</dbReference>
<accession>A0A085W418</accession>
<evidence type="ECO:0000256" key="1">
    <source>
        <dbReference type="SAM" id="MobiDB-lite"/>
    </source>
</evidence>
<protein>
    <recommendedName>
        <fullName evidence="5">Outer membrane protein beta-barrel domain-containing protein</fullName>
    </recommendedName>
</protein>
<gene>
    <name evidence="3" type="ORF">DB31_4141</name>
</gene>
<dbReference type="RefSeq" id="WP_044197608.1">
    <property type="nucleotide sequence ID" value="NZ_JMCB01000022.1"/>
</dbReference>
<keyword evidence="2" id="KW-0732">Signal</keyword>
<reference evidence="3 4" key="1">
    <citation type="submission" date="2014-04" db="EMBL/GenBank/DDBJ databases">
        <title>Genome assembly of Hyalangium minutum DSM 14724.</title>
        <authorList>
            <person name="Sharma G."/>
            <person name="Subramanian S."/>
        </authorList>
    </citation>
    <scope>NUCLEOTIDE SEQUENCE [LARGE SCALE GENOMIC DNA]</scope>
    <source>
        <strain evidence="3 4">DSM 14724</strain>
    </source>
</reference>
<feature type="compositionally biased region" description="Low complexity" evidence="1">
    <location>
        <begin position="93"/>
        <end position="103"/>
    </location>
</feature>
<dbReference type="OrthoDB" id="5518777at2"/>
<feature type="region of interest" description="Disordered" evidence="1">
    <location>
        <begin position="23"/>
        <end position="55"/>
    </location>
</feature>
<dbReference type="STRING" id="394096.DB31_4141"/>
<feature type="compositionally biased region" description="Pro residues" evidence="1">
    <location>
        <begin position="82"/>
        <end position="92"/>
    </location>
</feature>
<dbReference type="EMBL" id="JMCB01000022">
    <property type="protein sequence ID" value="KFE62431.1"/>
    <property type="molecule type" value="Genomic_DNA"/>
</dbReference>
<comment type="caution">
    <text evidence="3">The sequence shown here is derived from an EMBL/GenBank/DDBJ whole genome shotgun (WGS) entry which is preliminary data.</text>
</comment>
<feature type="region of interest" description="Disordered" evidence="1">
    <location>
        <begin position="80"/>
        <end position="117"/>
    </location>
</feature>
<evidence type="ECO:0008006" key="5">
    <source>
        <dbReference type="Google" id="ProtNLM"/>
    </source>
</evidence>
<evidence type="ECO:0000313" key="3">
    <source>
        <dbReference type="EMBL" id="KFE62431.1"/>
    </source>
</evidence>
<evidence type="ECO:0000256" key="2">
    <source>
        <dbReference type="SAM" id="SignalP"/>
    </source>
</evidence>
<proteinExistence type="predicted"/>
<dbReference type="AlphaFoldDB" id="A0A085W418"/>
<keyword evidence="4" id="KW-1185">Reference proteome</keyword>
<dbReference type="PATRIC" id="fig|394096.3.peg.7875"/>
<name>A0A085W418_9BACT</name>
<feature type="chain" id="PRO_5001799374" description="Outer membrane protein beta-barrel domain-containing protein" evidence="2">
    <location>
        <begin position="26"/>
        <end position="284"/>
    </location>
</feature>
<organism evidence="3 4">
    <name type="scientific">Hyalangium minutum</name>
    <dbReference type="NCBI Taxonomy" id="394096"/>
    <lineage>
        <taxon>Bacteria</taxon>
        <taxon>Pseudomonadati</taxon>
        <taxon>Myxococcota</taxon>
        <taxon>Myxococcia</taxon>
        <taxon>Myxococcales</taxon>
        <taxon>Cystobacterineae</taxon>
        <taxon>Archangiaceae</taxon>
        <taxon>Hyalangium</taxon>
    </lineage>
</organism>
<feature type="signal peptide" evidence="2">
    <location>
        <begin position="1"/>
        <end position="25"/>
    </location>
</feature>